<dbReference type="Pfam" id="PF03781">
    <property type="entry name" value="FGE-sulfatase"/>
    <property type="match status" value="1"/>
</dbReference>
<dbReference type="PROSITE" id="PS00675">
    <property type="entry name" value="SIGMA54_INTERACT_1"/>
    <property type="match status" value="1"/>
</dbReference>
<dbReference type="InterPro" id="IPR027417">
    <property type="entry name" value="P-loop_NTPase"/>
</dbReference>
<evidence type="ECO:0000313" key="8">
    <source>
        <dbReference type="Proteomes" id="UP000014803"/>
    </source>
</evidence>
<dbReference type="PROSITE" id="PS00107">
    <property type="entry name" value="PROTEIN_KINASE_ATP"/>
    <property type="match status" value="1"/>
</dbReference>
<dbReference type="SMART" id="SM00220">
    <property type="entry name" value="S_TKc"/>
    <property type="match status" value="1"/>
</dbReference>
<dbReference type="Gene3D" id="1.10.510.10">
    <property type="entry name" value="Transferase(Phosphotransferase) domain 1"/>
    <property type="match status" value="1"/>
</dbReference>
<dbReference type="RefSeq" id="WP_020734330.1">
    <property type="nucleotide sequence ID" value="NC_021658.1"/>
</dbReference>
<organism evidence="7 8">
    <name type="scientific">Sorangium cellulosum So0157-2</name>
    <dbReference type="NCBI Taxonomy" id="1254432"/>
    <lineage>
        <taxon>Bacteria</taxon>
        <taxon>Pseudomonadati</taxon>
        <taxon>Myxococcota</taxon>
        <taxon>Polyangia</taxon>
        <taxon>Polyangiales</taxon>
        <taxon>Polyangiaceae</taxon>
        <taxon>Sorangium</taxon>
    </lineage>
</organism>
<dbReference type="SUPFAM" id="SSF56436">
    <property type="entry name" value="C-type lectin-like"/>
    <property type="match status" value="1"/>
</dbReference>
<dbReference type="Proteomes" id="UP000014803">
    <property type="component" value="Chromosome"/>
</dbReference>
<sequence>MNDARCLDDAAWSPPATFDGYRLLRLIGRGGMGSIYLAHDSLLDRPVAIKFIASPRPDAVARQRFLIEARALARLSHPSVVAVHRVGEVDDRPYLVSEFIRGKSLAELEKPVCWKRALRLGLGLARGLGAAHRHGVLHRDIKPQNAMLGESGELKLIDFGLAKLIEEPAAALGRPPPPSRRASSAILREVDGAASTVACEGDPASSAVDRDGDRTSGTLTRADALLGTPLYMAPELLRGAPATRQSDVYALGAVLHELCTGAAHRAGVSPDAPLDDWIDAAPAPLESAVHGVDPRFAAAVARCLEPAPERRFGSGEALAEALELVDLEEPRAPIPEGNPYRGLRPFEAEHRALFFGREGDIRAVLDRLRAEPLVVIAGDSGVGKSSLCRAGVLPRVVEGALGDGRAFQAFSLVPGRRPLAALAAALDAVTLDEGALPPASGLRIEGDVEGLTRAVQRRMAHARGALFFVDQLEELFTLAEPAEAARFAEALCRLGSLAAGVRVLTTVRGDFFTRLSSLPALGDELGRALYVLRPLGPDGIRAAITAPARRTGITFASEATVDALVEAGSAACLPLLQFALAELWDARDPVAQRIPEAALEAIGGVAGALARHADAVVAALAPPEQAAARRILVRLVTAEGTRARRSAAELGLEDAAARAALEALIRGRLVVGREVREGTHSAPGGAPGGAPGASGTAYEVAHEALVRGWGALGAWIDRDREDRRERERIEVAAAEWARLGGAPEALWSARQLAEAARVAEDALGPGERAFLSASRRRLRRARLARALGVAAAPLVLGLALAGLEWKAQRDLDRVVAGHEAAARAAEGEGRRRKADADALRRRAFAGFDAAIGRRAAASLVEEEAAERTWAEAVAAAQEAEEALARAGQALEAGLSLDPRRADLRAGLGDVLLEGIELAEWFSERERRKELVRRLTIYDESGARQRRLVAPPRLAIEVTPPGASVALGRYDADGDGRRALRPLRALGRAPLPEIALDEGPGSYLLTFQAEGRADVRYPILLGRGERARVAFELPPAAAVPEGYVYVPPGRFLFGSADAESFRRGMLQTQPERELATGGYLIGRAEVTVGEWIRFLRDLPPAEKAKRTPRERAQPWGVQLDELPEGGWALTLVLNGAPVTFREGEPLRIPGRRARAEQDWLRIPITSIALEDALAYTAWQRSTGRLPGARLCDEREWERAARGADERLYPHGDRLAPGDANFDETYGRVSDAYGPDEVGSHPASASPFGVMDMAGNAWEMARSAGPREELLVRGGAWYYDALSNRSSNRTAVEAQTRSGLAGLRVCADFPPRE</sequence>
<dbReference type="InterPro" id="IPR049052">
    <property type="entry name" value="nSTAND1"/>
</dbReference>
<name>S4XPL1_SORCE</name>
<gene>
    <name evidence="7" type="ORF">SCE1572_11790</name>
</gene>
<proteinExistence type="predicted"/>
<keyword evidence="3" id="KW-0418">Kinase</keyword>
<evidence type="ECO:0000259" key="6">
    <source>
        <dbReference type="PROSITE" id="PS50011"/>
    </source>
</evidence>
<dbReference type="SUPFAM" id="SSF56112">
    <property type="entry name" value="Protein kinase-like (PK-like)"/>
    <property type="match status" value="1"/>
</dbReference>
<reference evidence="7 8" key="1">
    <citation type="journal article" date="2013" name="Sci. Rep.">
        <title>Extraordinary expansion of a Sorangium cellulosum genome from an alkaline milieu.</title>
        <authorList>
            <person name="Han K."/>
            <person name="Li Z.F."/>
            <person name="Peng R."/>
            <person name="Zhu L.P."/>
            <person name="Zhou T."/>
            <person name="Wang L.G."/>
            <person name="Li S.G."/>
            <person name="Zhang X.B."/>
            <person name="Hu W."/>
            <person name="Wu Z.H."/>
            <person name="Qin N."/>
            <person name="Li Y.Z."/>
        </authorList>
    </citation>
    <scope>NUCLEOTIDE SEQUENCE [LARGE SCALE GENOMIC DNA]</scope>
    <source>
        <strain evidence="7 8">So0157-2</strain>
    </source>
</reference>
<dbReference type="eggNOG" id="COG0515">
    <property type="taxonomic scope" value="Bacteria"/>
</dbReference>
<dbReference type="KEGG" id="scu:SCE1572_11790"/>
<dbReference type="InterPro" id="IPR042095">
    <property type="entry name" value="SUMF_sf"/>
</dbReference>
<dbReference type="PATRIC" id="fig|1254432.3.peg.2641"/>
<dbReference type="EMBL" id="CP003969">
    <property type="protein sequence ID" value="AGP35132.1"/>
    <property type="molecule type" value="Genomic_DNA"/>
</dbReference>
<dbReference type="SUPFAM" id="SSF52540">
    <property type="entry name" value="P-loop containing nucleoside triphosphate hydrolases"/>
    <property type="match status" value="1"/>
</dbReference>
<dbReference type="InterPro" id="IPR011009">
    <property type="entry name" value="Kinase-like_dom_sf"/>
</dbReference>
<dbReference type="Pfam" id="PF00069">
    <property type="entry name" value="Pkinase"/>
    <property type="match status" value="1"/>
</dbReference>
<dbReference type="CDD" id="cd14014">
    <property type="entry name" value="STKc_PknB_like"/>
    <property type="match status" value="1"/>
</dbReference>
<dbReference type="InterPro" id="IPR005532">
    <property type="entry name" value="SUMF_dom"/>
</dbReference>
<dbReference type="PANTHER" id="PTHR43289">
    <property type="entry name" value="MITOGEN-ACTIVATED PROTEIN KINASE KINASE KINASE 20-RELATED"/>
    <property type="match status" value="1"/>
</dbReference>
<protein>
    <recommendedName>
        <fullName evidence="6">Protein kinase domain-containing protein</fullName>
    </recommendedName>
</protein>
<keyword evidence="2 5" id="KW-0547">Nucleotide-binding</keyword>
<accession>S4XPL1</accession>
<evidence type="ECO:0000256" key="4">
    <source>
        <dbReference type="ARBA" id="ARBA00022840"/>
    </source>
</evidence>
<dbReference type="Gene3D" id="3.30.200.20">
    <property type="entry name" value="Phosphorylase Kinase, domain 1"/>
    <property type="match status" value="1"/>
</dbReference>
<dbReference type="Gene3D" id="3.40.50.300">
    <property type="entry name" value="P-loop containing nucleotide triphosphate hydrolases"/>
    <property type="match status" value="1"/>
</dbReference>
<keyword evidence="4 5" id="KW-0067">ATP-binding</keyword>
<dbReference type="PROSITE" id="PS50011">
    <property type="entry name" value="PROTEIN_KINASE_DOM"/>
    <property type="match status" value="1"/>
</dbReference>
<dbReference type="Pfam" id="PF20703">
    <property type="entry name" value="nSTAND1"/>
    <property type="match status" value="1"/>
</dbReference>
<dbReference type="PANTHER" id="PTHR43289:SF6">
    <property type="entry name" value="SERINE_THREONINE-PROTEIN KINASE NEKL-3"/>
    <property type="match status" value="1"/>
</dbReference>
<evidence type="ECO:0000256" key="5">
    <source>
        <dbReference type="PROSITE-ProRule" id="PRU10141"/>
    </source>
</evidence>
<dbReference type="eggNOG" id="COG1262">
    <property type="taxonomic scope" value="Bacteria"/>
</dbReference>
<feature type="domain" description="Protein kinase" evidence="6">
    <location>
        <begin position="21"/>
        <end position="325"/>
    </location>
</feature>
<feature type="binding site" evidence="5">
    <location>
        <position position="50"/>
    </location>
    <ligand>
        <name>ATP</name>
        <dbReference type="ChEBI" id="CHEBI:30616"/>
    </ligand>
</feature>
<dbReference type="STRING" id="1254432.SCE1572_11790"/>
<dbReference type="InterPro" id="IPR025662">
    <property type="entry name" value="Sigma_54_int_dom_ATP-bd_1"/>
</dbReference>
<dbReference type="InterPro" id="IPR016187">
    <property type="entry name" value="CTDL_fold"/>
</dbReference>
<dbReference type="GO" id="GO:0005524">
    <property type="term" value="F:ATP binding"/>
    <property type="evidence" value="ECO:0007669"/>
    <property type="project" value="UniProtKB-UniRule"/>
</dbReference>
<dbReference type="InterPro" id="IPR000719">
    <property type="entry name" value="Prot_kinase_dom"/>
</dbReference>
<evidence type="ECO:0000256" key="3">
    <source>
        <dbReference type="ARBA" id="ARBA00022777"/>
    </source>
</evidence>
<keyword evidence="1" id="KW-0808">Transferase</keyword>
<evidence type="ECO:0000256" key="2">
    <source>
        <dbReference type="ARBA" id="ARBA00022741"/>
    </source>
</evidence>
<evidence type="ECO:0000256" key="1">
    <source>
        <dbReference type="ARBA" id="ARBA00022679"/>
    </source>
</evidence>
<dbReference type="Gene3D" id="3.90.1580.10">
    <property type="entry name" value="paralog of FGE (formylglycine-generating enzyme)"/>
    <property type="match status" value="1"/>
</dbReference>
<evidence type="ECO:0000313" key="7">
    <source>
        <dbReference type="EMBL" id="AGP35132.1"/>
    </source>
</evidence>
<dbReference type="GO" id="GO:0004674">
    <property type="term" value="F:protein serine/threonine kinase activity"/>
    <property type="evidence" value="ECO:0007669"/>
    <property type="project" value="TreeGrafter"/>
</dbReference>
<dbReference type="HOGENOM" id="CLU_006217_0_0_7"/>
<dbReference type="InterPro" id="IPR017441">
    <property type="entry name" value="Protein_kinase_ATP_BS"/>
</dbReference>